<feature type="compositionally biased region" description="Basic and acidic residues" evidence="2">
    <location>
        <begin position="523"/>
        <end position="532"/>
    </location>
</feature>
<comment type="caution">
    <text evidence="3">The sequence shown here is derived from an EMBL/GenBank/DDBJ whole genome shotgun (WGS) entry which is preliminary data.</text>
</comment>
<evidence type="ECO:0000256" key="1">
    <source>
        <dbReference type="SAM" id="Coils"/>
    </source>
</evidence>
<dbReference type="AlphaFoldDB" id="A0A8H7Y6A4"/>
<proteinExistence type="predicted"/>
<feature type="compositionally biased region" description="Basic and acidic residues" evidence="2">
    <location>
        <begin position="884"/>
        <end position="899"/>
    </location>
</feature>
<sequence>MASPFPNASALRLVLADIDAGVKNAIKSGGIEEYIKLVKGKVKQLFEAQKLGIFREVFEEFGTFLWSVIVEYRTAQKQKTFDRETFLATYRLKLQVLEASSKGSSGSPANARIPADARVPASARVFNTTQNPAAAARVPNAAQVPAPARVSDTQISPAAQVPASARVPSTQVPTAGQIPAASRVPAATQVPATGVNSAVPQTKHDGSALVARSGSGSKREVAPTTSAGGKVSSSARAIKPLPKTGLPQTAGPKLTDLAEMVDHLEKSVGKNKSGKKKNMRSTPSDLDPNLPLVEKYHILAVKALDQPDSPIHDFQKKKQASKKADWETRNDWNDSASEWKDSDPSDGENPASGSKRKRKHNAKEESTCKRCVEMEYECKQRDSVWKKGSSKACFECWRDKKKCSFRTKKSESGDGGIDGVGNSKTKPIKQPSKQASSSKSQAGKFKSAKYIESSDKEDTPAPPKKKKKISDNNDKEDAPRAAPKVKASENAHSEGKAGMPTQEIIEIQSDRSDNDIQLLQVPQKDKIRKAQPDDNTISHKKIRREENTAGNHSGSQILALKDISDVNSVETTEKSTKVILKKPPTPTPTPQDTPQIPNTLSSYPFIFEMEKRLTVLENRQSSYEEHCADIYTQLEELKNEFEELEKSAGFQQVKIWNQDEQLNSMERSIAHHKQLADGTSSSLNRTIDLLKAVRKDVSRFQGQIDGVVERLENVEGRWVDYADSNVEYASKHDGFGAFDSIQATSGPNDASNASDASDASDAPSNASASEASDASASDTSNVSDTETEEQQAETGVTTLNLYDIETNADTDTEDNSDADAEADPDPEADVNDNANDNANANTNNQGDADADVPANTDIKPDDPASSTTGIIPDDPASSTSGIVLERKSDTHTSGSRKDVNPATSNTEGEALNSVNAHANADSNEHATESGSNMSLDSESSNLNGEIIPPKTTVLPDYKSDNSPVSTPQSDMVL</sequence>
<accession>A0A8H7Y6A4</accession>
<keyword evidence="1" id="KW-0175">Coiled coil</keyword>
<feature type="compositionally biased region" description="Polar residues" evidence="2">
    <location>
        <begin position="901"/>
        <end position="916"/>
    </location>
</feature>
<feature type="compositionally biased region" description="Low complexity" evidence="2">
    <location>
        <begin position="831"/>
        <end position="847"/>
    </location>
</feature>
<feature type="region of interest" description="Disordered" evidence="2">
    <location>
        <begin position="266"/>
        <end position="289"/>
    </location>
</feature>
<feature type="compositionally biased region" description="Basic and acidic residues" evidence="2">
    <location>
        <begin position="486"/>
        <end position="495"/>
    </location>
</feature>
<feature type="compositionally biased region" description="Basic and acidic residues" evidence="2">
    <location>
        <begin position="310"/>
        <end position="343"/>
    </location>
</feature>
<feature type="compositionally biased region" description="Low complexity" evidence="2">
    <location>
        <begin position="748"/>
        <end position="784"/>
    </location>
</feature>
<feature type="compositionally biased region" description="Polar residues" evidence="2">
    <location>
        <begin position="223"/>
        <end position="235"/>
    </location>
</feature>
<protein>
    <submittedName>
        <fullName evidence="3">Uncharacterized protein</fullName>
    </submittedName>
</protein>
<feature type="region of interest" description="Disordered" evidence="2">
    <location>
        <begin position="740"/>
        <end position="973"/>
    </location>
</feature>
<dbReference type="EMBL" id="JAFIQS010000001">
    <property type="protein sequence ID" value="KAG5173542.1"/>
    <property type="molecule type" value="Genomic_DNA"/>
</dbReference>
<feature type="compositionally biased region" description="Polar residues" evidence="2">
    <location>
        <begin position="928"/>
        <end position="943"/>
    </location>
</feature>
<feature type="compositionally biased region" description="Low complexity" evidence="2">
    <location>
        <begin position="429"/>
        <end position="445"/>
    </location>
</feature>
<name>A0A8H7Y6A4_PSICU</name>
<feature type="compositionally biased region" description="Polar residues" evidence="2">
    <location>
        <begin position="960"/>
        <end position="973"/>
    </location>
</feature>
<feature type="compositionally biased region" description="Basic and acidic residues" evidence="2">
    <location>
        <begin position="469"/>
        <end position="479"/>
    </location>
</feature>
<evidence type="ECO:0000313" key="3">
    <source>
        <dbReference type="EMBL" id="KAG5173542.1"/>
    </source>
</evidence>
<organism evidence="3">
    <name type="scientific">Psilocybe cubensis</name>
    <name type="common">Psychedelic mushroom</name>
    <name type="synonym">Stropharia cubensis</name>
    <dbReference type="NCBI Taxonomy" id="181762"/>
    <lineage>
        <taxon>Eukaryota</taxon>
        <taxon>Fungi</taxon>
        <taxon>Dikarya</taxon>
        <taxon>Basidiomycota</taxon>
        <taxon>Agaricomycotina</taxon>
        <taxon>Agaricomycetes</taxon>
        <taxon>Agaricomycetidae</taxon>
        <taxon>Agaricales</taxon>
        <taxon>Agaricineae</taxon>
        <taxon>Strophariaceae</taxon>
        <taxon>Psilocybe</taxon>
    </lineage>
</organism>
<evidence type="ECO:0000256" key="2">
    <source>
        <dbReference type="SAM" id="MobiDB-lite"/>
    </source>
</evidence>
<feature type="region of interest" description="Disordered" evidence="2">
    <location>
        <begin position="196"/>
        <end position="252"/>
    </location>
</feature>
<gene>
    <name evidence="3" type="ORF">JR316_000199</name>
</gene>
<feature type="compositionally biased region" description="Acidic residues" evidence="2">
    <location>
        <begin position="806"/>
        <end position="830"/>
    </location>
</feature>
<feature type="region of interest" description="Disordered" evidence="2">
    <location>
        <begin position="308"/>
        <end position="367"/>
    </location>
</feature>
<feature type="region of interest" description="Disordered" evidence="2">
    <location>
        <begin position="403"/>
        <end position="598"/>
    </location>
</feature>
<feature type="coiled-coil region" evidence="1">
    <location>
        <begin position="627"/>
        <end position="654"/>
    </location>
</feature>
<reference evidence="3" key="1">
    <citation type="submission" date="2021-02" db="EMBL/GenBank/DDBJ databases">
        <title>Psilocybe cubensis genome.</title>
        <authorList>
            <person name="Mckernan K.J."/>
            <person name="Crawford S."/>
            <person name="Trippe A."/>
            <person name="Kane L.T."/>
            <person name="Mclaughlin S."/>
        </authorList>
    </citation>
    <scope>NUCLEOTIDE SEQUENCE [LARGE SCALE GENOMIC DNA]</scope>
    <source>
        <strain evidence="3">MGC-MH-2018</strain>
    </source>
</reference>